<evidence type="ECO:0000313" key="2">
    <source>
        <dbReference type="EMBL" id="ACV61346.1"/>
    </source>
</evidence>
<dbReference type="PANTHER" id="PTHR42956:SF1">
    <property type="entry name" value="NITROGENASE IRON-MOLYBDENUM COFACTOR BIOSYNTHESIS PROTEIN NIFE"/>
    <property type="match status" value="1"/>
</dbReference>
<dbReference type="eggNOG" id="COG2710">
    <property type="taxonomic scope" value="Bacteria"/>
</dbReference>
<keyword evidence="3" id="KW-1185">Reference proteome</keyword>
<dbReference type="HOGENOM" id="CLU_051299_0_0_9"/>
<accession>C8W4Z4</accession>
<dbReference type="STRING" id="485916.Dtox_0403"/>
<evidence type="ECO:0000313" key="3">
    <source>
        <dbReference type="Proteomes" id="UP000002217"/>
    </source>
</evidence>
<protein>
    <submittedName>
        <fullName evidence="2">Oxidoreductase/nitrogenase component 1</fullName>
    </submittedName>
</protein>
<dbReference type="GO" id="GO:0016491">
    <property type="term" value="F:oxidoreductase activity"/>
    <property type="evidence" value="ECO:0007669"/>
    <property type="project" value="InterPro"/>
</dbReference>
<dbReference type="InterPro" id="IPR000510">
    <property type="entry name" value="Nase/OxRdtase_comp1"/>
</dbReference>
<dbReference type="SUPFAM" id="SSF53807">
    <property type="entry name" value="Helical backbone' metal receptor"/>
    <property type="match status" value="1"/>
</dbReference>
<feature type="domain" description="Nitrogenase/oxidoreductase component 1" evidence="1">
    <location>
        <begin position="13"/>
        <end position="392"/>
    </location>
</feature>
<proteinExistence type="predicted"/>
<name>C8W4Z4_DESAS</name>
<dbReference type="PANTHER" id="PTHR42956">
    <property type="entry name" value="NITROGENASE IRON-MOLYBDENUM COFACTOR BIOSYNTHESIS PROTEIN NIFE"/>
    <property type="match status" value="1"/>
</dbReference>
<gene>
    <name evidence="2" type="ordered locus">Dtox_0403</name>
</gene>
<dbReference type="OrthoDB" id="9802175at2"/>
<organism evidence="2 3">
    <name type="scientific">Desulfofarcimen acetoxidans (strain ATCC 49208 / DSM 771 / KCTC 5769 / VKM B-1644 / 5575)</name>
    <name type="common">Desulfotomaculum acetoxidans</name>
    <dbReference type="NCBI Taxonomy" id="485916"/>
    <lineage>
        <taxon>Bacteria</taxon>
        <taxon>Bacillati</taxon>
        <taxon>Bacillota</taxon>
        <taxon>Clostridia</taxon>
        <taxon>Eubacteriales</taxon>
        <taxon>Peptococcaceae</taxon>
        <taxon>Desulfofarcimen</taxon>
    </lineage>
</organism>
<reference evidence="2 3" key="1">
    <citation type="journal article" date="2009" name="Stand. Genomic Sci.">
        <title>Complete genome sequence of Desulfotomaculum acetoxidans type strain (5575).</title>
        <authorList>
            <person name="Spring S."/>
            <person name="Lapidus A."/>
            <person name="Schroder M."/>
            <person name="Gleim D."/>
            <person name="Sims D."/>
            <person name="Meincke L."/>
            <person name="Glavina Del Rio T."/>
            <person name="Tice H."/>
            <person name="Copeland A."/>
            <person name="Cheng J.F."/>
            <person name="Lucas S."/>
            <person name="Chen F."/>
            <person name="Nolan M."/>
            <person name="Bruce D."/>
            <person name="Goodwin L."/>
            <person name="Pitluck S."/>
            <person name="Ivanova N."/>
            <person name="Mavromatis K."/>
            <person name="Mikhailova N."/>
            <person name="Pati A."/>
            <person name="Chen A."/>
            <person name="Palaniappan K."/>
            <person name="Land M."/>
            <person name="Hauser L."/>
            <person name="Chang Y.J."/>
            <person name="Jeffries C.D."/>
            <person name="Chain P."/>
            <person name="Saunders E."/>
            <person name="Brettin T."/>
            <person name="Detter J.C."/>
            <person name="Goker M."/>
            <person name="Bristow J."/>
            <person name="Eisen J.A."/>
            <person name="Markowitz V."/>
            <person name="Hugenholtz P."/>
            <person name="Kyrpides N.C."/>
            <person name="Klenk H.P."/>
            <person name="Han C."/>
        </authorList>
    </citation>
    <scope>NUCLEOTIDE SEQUENCE [LARGE SCALE GENOMIC DNA]</scope>
    <source>
        <strain evidence="3">ATCC 49208 / DSM 771 / VKM B-1644</strain>
    </source>
</reference>
<evidence type="ECO:0000259" key="1">
    <source>
        <dbReference type="Pfam" id="PF00148"/>
    </source>
</evidence>
<dbReference type="CDD" id="cd00316">
    <property type="entry name" value="Oxidoreductase_nitrogenase"/>
    <property type="match status" value="1"/>
</dbReference>
<sequence length="430" mass="46827">MSNYLNNITPDSFSGALFALEGVARSVVLLNGPTGCKFYHSATSDNQLIRQFEFDPLNYPEKWYFGQPRVPCTYLDNGDYIYGGADKLIEALTFLRDNVTFELLCIVNSPGAALIGDDLCGIAKTVIPYRPVVVLETPGFSSDVCAGHEAAALALLKQLPPPKADRTVSRRVNLLGLSLFHRNHTGDVAELRRIFSLCGLHLGCVLCGGGSLADMAVMPEAALNIVIHPEYGLKTAEYLKTHYGTPFYVCDGPPIGFAATEKLLREVCDLTGADASDAIRESEQARARAYAFISRVNSLTGLPKGVSFAVEGNCSELYVYVDFLVRYFGMIPECVSILNPQSSVFKERLTELLSDFGLTNAMERDILNTNAELVFASGNTISKLRLKKHVFTGIETALPTLGYLDVVPKTQLGTGGALHVTELILNGLMY</sequence>
<dbReference type="AlphaFoldDB" id="C8W4Z4"/>
<dbReference type="KEGG" id="dae:Dtox_0403"/>
<dbReference type="EMBL" id="CP001720">
    <property type="protein sequence ID" value="ACV61346.1"/>
    <property type="molecule type" value="Genomic_DNA"/>
</dbReference>
<dbReference type="InterPro" id="IPR049939">
    <property type="entry name" value="NifE-like"/>
</dbReference>
<dbReference type="SMR" id="C8W4Z4"/>
<dbReference type="Gene3D" id="3.40.50.1980">
    <property type="entry name" value="Nitrogenase molybdenum iron protein domain"/>
    <property type="match status" value="2"/>
</dbReference>
<dbReference type="Pfam" id="PF00148">
    <property type="entry name" value="Oxidored_nitro"/>
    <property type="match status" value="1"/>
</dbReference>
<dbReference type="RefSeq" id="WP_015756067.1">
    <property type="nucleotide sequence ID" value="NC_013216.1"/>
</dbReference>
<dbReference type="Proteomes" id="UP000002217">
    <property type="component" value="Chromosome"/>
</dbReference>